<keyword evidence="1" id="KW-0378">Hydrolase</keyword>
<dbReference type="Pfam" id="PF03959">
    <property type="entry name" value="FSH1"/>
    <property type="match status" value="1"/>
</dbReference>
<dbReference type="GO" id="GO:0005634">
    <property type="term" value="C:nucleus"/>
    <property type="evidence" value="ECO:0007669"/>
    <property type="project" value="TreeGrafter"/>
</dbReference>
<dbReference type="InterPro" id="IPR005645">
    <property type="entry name" value="FSH-like_dom"/>
</dbReference>
<evidence type="ECO:0000259" key="2">
    <source>
        <dbReference type="Pfam" id="PF03959"/>
    </source>
</evidence>
<proteinExistence type="predicted"/>
<dbReference type="EMBL" id="CAJPDQ010000007">
    <property type="protein sequence ID" value="CAF9912733.1"/>
    <property type="molecule type" value="Genomic_DNA"/>
</dbReference>
<comment type="caution">
    <text evidence="3">The sequence shown here is derived from an EMBL/GenBank/DDBJ whole genome shotgun (WGS) entry which is preliminary data.</text>
</comment>
<dbReference type="SUPFAM" id="SSF53474">
    <property type="entry name" value="alpha/beta-Hydrolases"/>
    <property type="match status" value="1"/>
</dbReference>
<dbReference type="Gene3D" id="3.40.50.1820">
    <property type="entry name" value="alpha/beta hydrolase"/>
    <property type="match status" value="1"/>
</dbReference>
<feature type="domain" description="Serine hydrolase" evidence="2">
    <location>
        <begin position="1"/>
        <end position="283"/>
    </location>
</feature>
<dbReference type="PANTHER" id="PTHR48070:SF6">
    <property type="entry name" value="ESTERASE OVCA2"/>
    <property type="match status" value="1"/>
</dbReference>
<name>A0A8H3EYT7_9LECA</name>
<organism evidence="3 4">
    <name type="scientific">Gomphillus americanus</name>
    <dbReference type="NCBI Taxonomy" id="1940652"/>
    <lineage>
        <taxon>Eukaryota</taxon>
        <taxon>Fungi</taxon>
        <taxon>Dikarya</taxon>
        <taxon>Ascomycota</taxon>
        <taxon>Pezizomycotina</taxon>
        <taxon>Lecanoromycetes</taxon>
        <taxon>OSLEUM clade</taxon>
        <taxon>Ostropomycetidae</taxon>
        <taxon>Ostropales</taxon>
        <taxon>Graphidaceae</taxon>
        <taxon>Gomphilloideae</taxon>
        <taxon>Gomphillus</taxon>
    </lineage>
</organism>
<sequence length="300" mass="32240">MAEPLRILCLHGYTQSGPQFSNKTGALRKALTAALAPRIVELHYPTGPLALRAEDIPGYSAAVAADAPASTLPAANTPVSATTNASTKEELEAYGWWRRQPHPPPSSNSSSATSTYTGLDSTFALLSEAIQQHGPFDGVLGFSQGACLAAMLCSLLDERVRRGEAEVALRREEEEAAARGQEEAFASQRDASTTEFPASFLQENGEAIQRPLKFAVLFAGFKAPGRIWGQVIGVRSLHVLGGLDVVVDEGRSRELIDVFREEGREVLVHPGGHFVPSAKVWTGAVTSFVRRCLDNESKDV</sequence>
<keyword evidence="4" id="KW-1185">Reference proteome</keyword>
<accession>A0A8H3EYT7</accession>
<dbReference type="AlphaFoldDB" id="A0A8H3EYT7"/>
<dbReference type="PANTHER" id="PTHR48070">
    <property type="entry name" value="ESTERASE OVCA2"/>
    <property type="match status" value="1"/>
</dbReference>
<dbReference type="InterPro" id="IPR050593">
    <property type="entry name" value="LovG"/>
</dbReference>
<reference evidence="3" key="1">
    <citation type="submission" date="2021-03" db="EMBL/GenBank/DDBJ databases">
        <authorList>
            <person name="Tagirdzhanova G."/>
        </authorList>
    </citation>
    <scope>NUCLEOTIDE SEQUENCE</scope>
</reference>
<evidence type="ECO:0000313" key="4">
    <source>
        <dbReference type="Proteomes" id="UP000664169"/>
    </source>
</evidence>
<dbReference type="InterPro" id="IPR029058">
    <property type="entry name" value="AB_hydrolase_fold"/>
</dbReference>
<dbReference type="Proteomes" id="UP000664169">
    <property type="component" value="Unassembled WGS sequence"/>
</dbReference>
<dbReference type="GO" id="GO:0016787">
    <property type="term" value="F:hydrolase activity"/>
    <property type="evidence" value="ECO:0007669"/>
    <property type="project" value="UniProtKB-KW"/>
</dbReference>
<gene>
    <name evidence="3" type="ORF">GOMPHAMPRED_007752</name>
</gene>
<evidence type="ECO:0000313" key="3">
    <source>
        <dbReference type="EMBL" id="CAF9912733.1"/>
    </source>
</evidence>
<protein>
    <recommendedName>
        <fullName evidence="2">Serine hydrolase domain-containing protein</fullName>
    </recommendedName>
</protein>
<dbReference type="OrthoDB" id="2094269at2759"/>
<dbReference type="GO" id="GO:0019748">
    <property type="term" value="P:secondary metabolic process"/>
    <property type="evidence" value="ECO:0007669"/>
    <property type="project" value="TreeGrafter"/>
</dbReference>
<dbReference type="GO" id="GO:0005737">
    <property type="term" value="C:cytoplasm"/>
    <property type="evidence" value="ECO:0007669"/>
    <property type="project" value="TreeGrafter"/>
</dbReference>
<evidence type="ECO:0000256" key="1">
    <source>
        <dbReference type="ARBA" id="ARBA00022801"/>
    </source>
</evidence>